<dbReference type="EMBL" id="JADCUA010000007">
    <property type="protein sequence ID" value="KAH9838399.1"/>
    <property type="molecule type" value="Genomic_DNA"/>
</dbReference>
<feature type="region of interest" description="Disordered" evidence="1">
    <location>
        <begin position="251"/>
        <end position="290"/>
    </location>
</feature>
<feature type="compositionally biased region" description="Gly residues" evidence="1">
    <location>
        <begin position="393"/>
        <end position="402"/>
    </location>
</feature>
<gene>
    <name evidence="3" type="ORF">C8Q71DRAFT_527835</name>
</gene>
<evidence type="ECO:0000259" key="2">
    <source>
        <dbReference type="Pfam" id="PF01476"/>
    </source>
</evidence>
<dbReference type="CDD" id="cd00118">
    <property type="entry name" value="LysM"/>
    <property type="match status" value="1"/>
</dbReference>
<feature type="region of interest" description="Disordered" evidence="1">
    <location>
        <begin position="342"/>
        <end position="411"/>
    </location>
</feature>
<evidence type="ECO:0000313" key="3">
    <source>
        <dbReference type="EMBL" id="KAH9838399.1"/>
    </source>
</evidence>
<keyword evidence="4" id="KW-1185">Reference proteome</keyword>
<feature type="compositionally biased region" description="Basic and acidic residues" evidence="1">
    <location>
        <begin position="279"/>
        <end position="290"/>
    </location>
</feature>
<dbReference type="SUPFAM" id="SSF54106">
    <property type="entry name" value="LysM domain"/>
    <property type="match status" value="1"/>
</dbReference>
<evidence type="ECO:0000313" key="4">
    <source>
        <dbReference type="Proteomes" id="UP000814176"/>
    </source>
</evidence>
<feature type="compositionally biased region" description="Polar residues" evidence="1">
    <location>
        <begin position="162"/>
        <end position="171"/>
    </location>
</feature>
<organism evidence="3 4">
    <name type="scientific">Rhodofomes roseus</name>
    <dbReference type="NCBI Taxonomy" id="34475"/>
    <lineage>
        <taxon>Eukaryota</taxon>
        <taxon>Fungi</taxon>
        <taxon>Dikarya</taxon>
        <taxon>Basidiomycota</taxon>
        <taxon>Agaricomycotina</taxon>
        <taxon>Agaricomycetes</taxon>
        <taxon>Polyporales</taxon>
        <taxon>Rhodofomes</taxon>
    </lineage>
</organism>
<dbReference type="Gene3D" id="3.10.350.10">
    <property type="entry name" value="LysM domain"/>
    <property type="match status" value="1"/>
</dbReference>
<reference evidence="3 4" key="1">
    <citation type="journal article" date="2021" name="Environ. Microbiol.">
        <title>Gene family expansions and transcriptome signatures uncover fungal adaptations to wood decay.</title>
        <authorList>
            <person name="Hage H."/>
            <person name="Miyauchi S."/>
            <person name="Viragh M."/>
            <person name="Drula E."/>
            <person name="Min B."/>
            <person name="Chaduli D."/>
            <person name="Navarro D."/>
            <person name="Favel A."/>
            <person name="Norest M."/>
            <person name="Lesage-Meessen L."/>
            <person name="Balint B."/>
            <person name="Merenyi Z."/>
            <person name="de Eugenio L."/>
            <person name="Morin E."/>
            <person name="Martinez A.T."/>
            <person name="Baldrian P."/>
            <person name="Stursova M."/>
            <person name="Martinez M.J."/>
            <person name="Novotny C."/>
            <person name="Magnuson J.K."/>
            <person name="Spatafora J.W."/>
            <person name="Maurice S."/>
            <person name="Pangilinan J."/>
            <person name="Andreopoulos W."/>
            <person name="LaButti K."/>
            <person name="Hundley H."/>
            <person name="Na H."/>
            <person name="Kuo A."/>
            <person name="Barry K."/>
            <person name="Lipzen A."/>
            <person name="Henrissat B."/>
            <person name="Riley R."/>
            <person name="Ahrendt S."/>
            <person name="Nagy L.G."/>
            <person name="Grigoriev I.V."/>
            <person name="Martin F."/>
            <person name="Rosso M.N."/>
        </authorList>
    </citation>
    <scope>NUCLEOTIDE SEQUENCE [LARGE SCALE GENOMIC DNA]</scope>
    <source>
        <strain evidence="3 4">CIRM-BRFM 1785</strain>
    </source>
</reference>
<feature type="domain" description="LysM" evidence="2">
    <location>
        <begin position="200"/>
        <end position="233"/>
    </location>
</feature>
<dbReference type="RefSeq" id="XP_047780314.1">
    <property type="nucleotide sequence ID" value="XM_047919142.1"/>
</dbReference>
<feature type="compositionally biased region" description="Low complexity" evidence="1">
    <location>
        <begin position="149"/>
        <end position="161"/>
    </location>
</feature>
<dbReference type="Proteomes" id="UP000814176">
    <property type="component" value="Unassembled WGS sequence"/>
</dbReference>
<proteinExistence type="predicted"/>
<name>A0ABQ8KJS4_9APHY</name>
<comment type="caution">
    <text evidence="3">The sequence shown here is derived from an EMBL/GenBank/DDBJ whole genome shotgun (WGS) entry which is preliminary data.</text>
</comment>
<dbReference type="GeneID" id="71999874"/>
<feature type="compositionally biased region" description="Pro residues" evidence="1">
    <location>
        <begin position="135"/>
        <end position="144"/>
    </location>
</feature>
<evidence type="ECO:0000256" key="1">
    <source>
        <dbReference type="SAM" id="MobiDB-lite"/>
    </source>
</evidence>
<accession>A0ABQ8KJS4</accession>
<dbReference type="Pfam" id="PF01476">
    <property type="entry name" value="LysM"/>
    <property type="match status" value="1"/>
</dbReference>
<dbReference type="InterPro" id="IPR036779">
    <property type="entry name" value="LysM_dom_sf"/>
</dbReference>
<dbReference type="InterPro" id="IPR018392">
    <property type="entry name" value="LysM"/>
</dbReference>
<sequence length="411" mass="43747">MNSPRSPIDPAISLCLACSSSLPPRKPLASPLSPNFKPSSGSSSGDEIFVTQCCQRPICPSCVRANPRLTRYNPCLHCLGGVGAVSARSRKFPAEGERKGTGAKVNVDGAVRDEDVFVLGDDEDDEDSASTASDSPPPATPPPAYRDVASPLSAPTTLSPSQSILPTFKSSEPTHAEPTESLKPPQVDPSPSTNTGPQRYYIQPTDTLLGIALRFHIDARALCRLNNLPPSALRTTPHLLHTRTFLVLPAGARGPGSSTAPPADDARSEGGAAVNRPSAADEARRARERAESRFRVLTKEADYRVARAYVAVAGLGDSDAADAFREDEMKKVGAVDGAADKLRKRHPSSSTEGAAGGSGVEGRAVDRYLDDEEWEERQRREGRGIEIPAFPLFGGGAKSGDGSGKKTWWRW</sequence>
<feature type="region of interest" description="Disordered" evidence="1">
    <location>
        <begin position="120"/>
        <end position="200"/>
    </location>
</feature>
<protein>
    <recommendedName>
        <fullName evidence="2">LysM domain-containing protein</fullName>
    </recommendedName>
</protein>